<dbReference type="EMBL" id="CP029159">
    <property type="protein sequence ID" value="QKM69200.1"/>
    <property type="molecule type" value="Genomic_DNA"/>
</dbReference>
<comment type="similarity">
    <text evidence="1">Belongs to the leucine-binding protein family.</text>
</comment>
<dbReference type="InterPro" id="IPR028081">
    <property type="entry name" value="Leu-bd"/>
</dbReference>
<name>A0A7G3UJ51_STRT9</name>
<evidence type="ECO:0000313" key="6">
    <source>
        <dbReference type="Proteomes" id="UP000005940"/>
    </source>
</evidence>
<keyword evidence="2" id="KW-0732">Signal</keyword>
<dbReference type="InterPro" id="IPR028082">
    <property type="entry name" value="Peripla_BP_I"/>
</dbReference>
<evidence type="ECO:0000313" key="5">
    <source>
        <dbReference type="EMBL" id="QKM69200.1"/>
    </source>
</evidence>
<keyword evidence="6" id="KW-1185">Reference proteome</keyword>
<evidence type="ECO:0000259" key="4">
    <source>
        <dbReference type="Pfam" id="PF13458"/>
    </source>
</evidence>
<feature type="domain" description="Leucine-binding protein" evidence="4">
    <location>
        <begin position="83"/>
        <end position="402"/>
    </location>
</feature>
<accession>A0A7G3UJ51</accession>
<feature type="region of interest" description="Disordered" evidence="3">
    <location>
        <begin position="1"/>
        <end position="43"/>
    </location>
</feature>
<evidence type="ECO:0000256" key="2">
    <source>
        <dbReference type="ARBA" id="ARBA00022729"/>
    </source>
</evidence>
<organism evidence="5 6">
    <name type="scientific">Streptomyces tsukubensis (strain DSM 42081 / NBRC 108919 / NRRL 18488 / 9993)</name>
    <dbReference type="NCBI Taxonomy" id="1114943"/>
    <lineage>
        <taxon>Bacteria</taxon>
        <taxon>Bacillati</taxon>
        <taxon>Actinomycetota</taxon>
        <taxon>Actinomycetes</taxon>
        <taxon>Kitasatosporales</taxon>
        <taxon>Streptomycetaceae</taxon>
        <taxon>Streptomyces</taxon>
    </lineage>
</organism>
<dbReference type="Gene3D" id="3.40.50.2300">
    <property type="match status" value="2"/>
</dbReference>
<feature type="compositionally biased region" description="Low complexity" evidence="3">
    <location>
        <begin position="9"/>
        <end position="19"/>
    </location>
</feature>
<dbReference type="AlphaFoldDB" id="A0A7G3UJ51"/>
<protein>
    <recommendedName>
        <fullName evidence="4">Leucine-binding protein domain-containing protein</fullName>
    </recommendedName>
</protein>
<dbReference type="Proteomes" id="UP000005940">
    <property type="component" value="Chromosome"/>
</dbReference>
<proteinExistence type="inferred from homology"/>
<evidence type="ECO:0000256" key="1">
    <source>
        <dbReference type="ARBA" id="ARBA00010062"/>
    </source>
</evidence>
<gene>
    <name evidence="5" type="ORF">STSU_020555</name>
</gene>
<feature type="compositionally biased region" description="Low complexity" evidence="3">
    <location>
        <begin position="30"/>
        <end position="43"/>
    </location>
</feature>
<dbReference type="SUPFAM" id="SSF53822">
    <property type="entry name" value="Periplasmic binding protein-like I"/>
    <property type="match status" value="1"/>
</dbReference>
<sequence>MTDSRRHSPAAGTASGAAPRIARGPESDRTGAPAPALRAPRARGGPAAAAALAGTLLLTGCGALPGVGDDPDRITVMTFAPEGTDATNMPGMPAMAKAYARWANATGGIDGHELRVITCNEGDTPRGASDCARQAVREKADAVVGSYSQHGNAFLAPLQAASIPYIGGYGISDDEFSSVVSYPVNAGQAALLAGQGVQLADECRRVAIVRPDTAAGDSLPQLLGAGLAHAGRPAPKDVLAPDNATGYAREAARARDLAGAGAEGSSDERPGCVTAALGERTETFVDSYRRLPDDGREIRFSSVSGSVDQPLINRTGGRQGPYEGAFVTGWYPGTDDSRWDLMKKVIGEHAFGDDRIDPADAGVQTTWIAYSVLASAIRAVNSDTVDSRRIIQALDSGTEVTTGGLTPTLNWRFTDLTGFAGYPRAANRSVTFHVVRGGRLVSQGKGIDDISKIL</sequence>
<reference evidence="5 6" key="1">
    <citation type="journal article" date="2012" name="J. Bacteriol.">
        <title>Draft genome of Streptomyces tsukubaensis NRRL 18488, the producer of the clinically important immunosuppressant tacrolimus (FK506).</title>
        <authorList>
            <person name="Barreiro C."/>
            <person name="Prieto C."/>
            <person name="Sola-Landa A."/>
            <person name="Solera E."/>
            <person name="Martinez-Castro M."/>
            <person name="Perez-Redondo R."/>
            <person name="Garcia-Estrada C."/>
            <person name="Aparicio J.F."/>
            <person name="Fernandez-Martinez L.T."/>
            <person name="Santos-Aberturas J."/>
            <person name="Salehi-Najafabadi Z."/>
            <person name="Rodriguez-Garcia A."/>
            <person name="Tauch A."/>
            <person name="Martin J.F."/>
        </authorList>
    </citation>
    <scope>NUCLEOTIDE SEQUENCE [LARGE SCALE GENOMIC DNA]</scope>
    <source>
        <strain evidence="6">DSM 42081 / NBRC 108919 / NRRL 18488 / 9993</strain>
    </source>
</reference>
<evidence type="ECO:0000256" key="3">
    <source>
        <dbReference type="SAM" id="MobiDB-lite"/>
    </source>
</evidence>
<dbReference type="Pfam" id="PF13458">
    <property type="entry name" value="Peripla_BP_6"/>
    <property type="match status" value="1"/>
</dbReference>